<dbReference type="UniPathway" id="UPA00629">
    <property type="reaction ID" value="UER00682"/>
</dbReference>
<keyword evidence="6 7" id="KW-0119">Carbohydrate metabolism</keyword>
<accession>A0A1J6WND4</accession>
<gene>
    <name evidence="7" type="primary">nanE</name>
    <name evidence="8" type="ORF">BHE18_02145</name>
</gene>
<comment type="pathway">
    <text evidence="3 7">Amino-sugar metabolism; N-acetylneuraminate degradation; D-fructose 6-phosphate from N-acetylneuraminate: step 3/5.</text>
</comment>
<evidence type="ECO:0000313" key="8">
    <source>
        <dbReference type="EMBL" id="OIU69739.1"/>
    </source>
</evidence>
<comment type="catalytic activity">
    <reaction evidence="1 7">
        <text>an N-acyl-D-glucosamine 6-phosphate = an N-acyl-D-mannosamine 6-phosphate</text>
        <dbReference type="Rhea" id="RHEA:23932"/>
        <dbReference type="ChEBI" id="CHEBI:57599"/>
        <dbReference type="ChEBI" id="CHEBI:57666"/>
        <dbReference type="EC" id="5.1.3.9"/>
    </reaction>
</comment>
<dbReference type="Gene3D" id="3.20.20.70">
    <property type="entry name" value="Aldolase class I"/>
    <property type="match status" value="1"/>
</dbReference>
<dbReference type="Proteomes" id="UP000182062">
    <property type="component" value="Unassembled WGS sequence"/>
</dbReference>
<proteinExistence type="inferred from homology"/>
<comment type="similarity">
    <text evidence="4 7">Belongs to the NanE family.</text>
</comment>
<evidence type="ECO:0000256" key="4">
    <source>
        <dbReference type="ARBA" id="ARBA00007439"/>
    </source>
</evidence>
<dbReference type="EC" id="5.1.3.9" evidence="7"/>
<evidence type="ECO:0000256" key="3">
    <source>
        <dbReference type="ARBA" id="ARBA00005081"/>
    </source>
</evidence>
<evidence type="ECO:0000256" key="2">
    <source>
        <dbReference type="ARBA" id="ARBA00002147"/>
    </source>
</evidence>
<organism evidence="8 9">
    <name type="scientific">Rossellomorea aquimaris</name>
    <dbReference type="NCBI Taxonomy" id="189382"/>
    <lineage>
        <taxon>Bacteria</taxon>
        <taxon>Bacillati</taxon>
        <taxon>Bacillota</taxon>
        <taxon>Bacilli</taxon>
        <taxon>Bacillales</taxon>
        <taxon>Bacillaceae</taxon>
        <taxon>Rossellomorea</taxon>
    </lineage>
</organism>
<dbReference type="CDD" id="cd04729">
    <property type="entry name" value="NanE"/>
    <property type="match status" value="1"/>
</dbReference>
<keyword evidence="5 7" id="KW-0413">Isomerase</keyword>
<dbReference type="GO" id="GO:0005975">
    <property type="term" value="P:carbohydrate metabolic process"/>
    <property type="evidence" value="ECO:0007669"/>
    <property type="project" value="UniProtKB-UniRule"/>
</dbReference>
<name>A0A1J6WND4_9BACI</name>
<dbReference type="OrthoDB" id="9781704at2"/>
<dbReference type="InterPro" id="IPR013785">
    <property type="entry name" value="Aldolase_TIM"/>
</dbReference>
<dbReference type="EMBL" id="MINN01000117">
    <property type="protein sequence ID" value="OIU69739.1"/>
    <property type="molecule type" value="Genomic_DNA"/>
</dbReference>
<evidence type="ECO:0000313" key="9">
    <source>
        <dbReference type="Proteomes" id="UP000182062"/>
    </source>
</evidence>
<dbReference type="NCBIfam" id="NF002231">
    <property type="entry name" value="PRK01130.1"/>
    <property type="match status" value="1"/>
</dbReference>
<dbReference type="FunFam" id="3.20.20.70:FF:000035">
    <property type="entry name" value="Putative N-acetylmannosamine-6-phosphate 2-epimerase"/>
    <property type="match status" value="1"/>
</dbReference>
<dbReference type="RefSeq" id="WP_071619843.1">
    <property type="nucleotide sequence ID" value="NZ_MINN01000117.1"/>
</dbReference>
<dbReference type="GO" id="GO:0005829">
    <property type="term" value="C:cytosol"/>
    <property type="evidence" value="ECO:0007669"/>
    <property type="project" value="TreeGrafter"/>
</dbReference>
<dbReference type="Pfam" id="PF04131">
    <property type="entry name" value="NanE"/>
    <property type="match status" value="1"/>
</dbReference>
<dbReference type="PANTHER" id="PTHR36204">
    <property type="entry name" value="N-ACETYLMANNOSAMINE-6-PHOSPHATE 2-EPIMERASE-RELATED"/>
    <property type="match status" value="1"/>
</dbReference>
<evidence type="ECO:0000256" key="1">
    <source>
        <dbReference type="ARBA" id="ARBA00000056"/>
    </source>
</evidence>
<dbReference type="HAMAP" id="MF_01235">
    <property type="entry name" value="ManNAc6P_epimer"/>
    <property type="match status" value="1"/>
</dbReference>
<dbReference type="SUPFAM" id="SSF51366">
    <property type="entry name" value="Ribulose-phoshate binding barrel"/>
    <property type="match status" value="1"/>
</dbReference>
<evidence type="ECO:0000256" key="6">
    <source>
        <dbReference type="ARBA" id="ARBA00023277"/>
    </source>
</evidence>
<comment type="caution">
    <text evidence="8">The sequence shown here is derived from an EMBL/GenBank/DDBJ whole genome shotgun (WGS) entry which is preliminary data.</text>
</comment>
<dbReference type="GO" id="GO:0047465">
    <property type="term" value="F:N-acylglucosamine-6-phosphate 2-epimerase activity"/>
    <property type="evidence" value="ECO:0007669"/>
    <property type="project" value="UniProtKB-EC"/>
</dbReference>
<dbReference type="GO" id="GO:0006053">
    <property type="term" value="P:N-acetylmannosamine catabolic process"/>
    <property type="evidence" value="ECO:0007669"/>
    <property type="project" value="TreeGrafter"/>
</dbReference>
<comment type="function">
    <text evidence="2 7">Converts N-acetylmannosamine-6-phosphate (ManNAc-6-P) to N-acetylglucosamine-6-phosphate (GlcNAc-6-P).</text>
</comment>
<sequence length="236" mass="25467">MKREEFLDHIKHKLIVSCQAYPGDPLFGADMMERMSAAAKEGGAAAIRANGREDIIAIKKAVGLPVIGIVKRDYDDSSVYITPTVKEVDELLATGVDVIALDATQRERPGGVTLKELTDYIRNRSGCLIMGDISTAAEGKAAMEAGCDFISTTLSGYTPYSRQSPEVDFDLVNELAEEFTVIAEGKIQTPEQAAEAFNYGAHAVVVGTAITRPEAITSRFAAKIKESFGSQKMQGR</sequence>
<dbReference type="PANTHER" id="PTHR36204:SF1">
    <property type="entry name" value="N-ACETYLMANNOSAMINE-6-PHOSPHATE 2-EPIMERASE-RELATED"/>
    <property type="match status" value="1"/>
</dbReference>
<dbReference type="InterPro" id="IPR011060">
    <property type="entry name" value="RibuloseP-bd_barrel"/>
</dbReference>
<dbReference type="InterPro" id="IPR007260">
    <property type="entry name" value="NanE"/>
</dbReference>
<dbReference type="AlphaFoldDB" id="A0A1J6WND4"/>
<evidence type="ECO:0000256" key="5">
    <source>
        <dbReference type="ARBA" id="ARBA00023235"/>
    </source>
</evidence>
<dbReference type="GO" id="GO:0019262">
    <property type="term" value="P:N-acetylneuraminate catabolic process"/>
    <property type="evidence" value="ECO:0007669"/>
    <property type="project" value="UniProtKB-UniRule"/>
</dbReference>
<keyword evidence="9" id="KW-1185">Reference proteome</keyword>
<reference evidence="8 9" key="1">
    <citation type="submission" date="2016-09" db="EMBL/GenBank/DDBJ databases">
        <title>Bacillus aquimaris SAMM genome sequence reveals colonization and biosurfactant production capacities.</title>
        <authorList>
            <person name="Waghmode S.R."/>
            <person name="Suryavanshi M.V."/>
        </authorList>
    </citation>
    <scope>NUCLEOTIDE SEQUENCE [LARGE SCALE GENOMIC DNA]</scope>
    <source>
        <strain evidence="8 9">SAMM</strain>
    </source>
</reference>
<evidence type="ECO:0000256" key="7">
    <source>
        <dbReference type="HAMAP-Rule" id="MF_01235"/>
    </source>
</evidence>
<protein>
    <recommendedName>
        <fullName evidence="7">Putative N-acetylmannosamine-6-phosphate 2-epimerase</fullName>
        <ecNumber evidence="7">5.1.3.9</ecNumber>
    </recommendedName>
    <alternativeName>
        <fullName evidence="7">ManNAc-6-P epimerase</fullName>
    </alternativeName>
</protein>